<feature type="signal peptide" evidence="2">
    <location>
        <begin position="1"/>
        <end position="22"/>
    </location>
</feature>
<reference evidence="5" key="1">
    <citation type="journal article" date="2015" name="Nat. Genet.">
        <title>The genome and transcriptome of the zoonotic hookworm Ancylostoma ceylanicum identify infection-specific gene families.</title>
        <authorList>
            <person name="Schwarz E.M."/>
            <person name="Hu Y."/>
            <person name="Antoshechkin I."/>
            <person name="Miller M.M."/>
            <person name="Sternberg P.W."/>
            <person name="Aroian R.V."/>
        </authorList>
    </citation>
    <scope>NUCLEOTIDE SEQUENCE</scope>
    <source>
        <strain evidence="5">HY135</strain>
    </source>
</reference>
<evidence type="ECO:0000256" key="2">
    <source>
        <dbReference type="SAM" id="SignalP"/>
    </source>
</evidence>
<feature type="chain" id="PRO_5001490459" description="ShKT domain-containing protein" evidence="2">
    <location>
        <begin position="23"/>
        <end position="133"/>
    </location>
</feature>
<dbReference type="Gene3D" id="1.10.10.1940">
    <property type="match status" value="2"/>
</dbReference>
<comment type="caution">
    <text evidence="4">The sequence shown here is derived from an EMBL/GenBank/DDBJ whole genome shotgun (WGS) entry which is preliminary data.</text>
</comment>
<evidence type="ECO:0000259" key="3">
    <source>
        <dbReference type="PROSITE" id="PS51670"/>
    </source>
</evidence>
<dbReference type="PANTHER" id="PTHR21724">
    <property type="entry name" value="SHKT DOMAIN-CONTAINING PROTEIN"/>
    <property type="match status" value="1"/>
</dbReference>
<evidence type="ECO:0000313" key="4">
    <source>
        <dbReference type="EMBL" id="EYC36990.1"/>
    </source>
</evidence>
<comment type="caution">
    <text evidence="1">Lacks conserved residue(s) required for the propagation of feature annotation.</text>
</comment>
<dbReference type="AlphaFoldDB" id="A0A016WBJ2"/>
<dbReference type="PANTHER" id="PTHR21724:SF109">
    <property type="entry name" value="SHKT DOMAIN-CONTAINING PROTEIN"/>
    <property type="match status" value="1"/>
</dbReference>
<dbReference type="PROSITE" id="PS51670">
    <property type="entry name" value="SHKT"/>
    <property type="match status" value="2"/>
</dbReference>
<name>A0A016WBJ2_9BILA</name>
<proteinExistence type="predicted"/>
<dbReference type="SMART" id="SM00254">
    <property type="entry name" value="ShKT"/>
    <property type="match status" value="2"/>
</dbReference>
<gene>
    <name evidence="4" type="primary">Acey_s0838.g2613</name>
    <name evidence="4" type="ORF">Y032_0838g2613</name>
</gene>
<sequence>MMSHAKGAACFVLVVFLGFSNAQLDTTTTVAVTTSTAAAPVTTTTNGIVEATTTEACEDDPTVNCAKLKPQCSDRRYDELMDKYCRKTCNRCASSCADKSNQCSVWKNHGFCDSNFYPVDVKKEFCKKTCDLC</sequence>
<dbReference type="Proteomes" id="UP000024635">
    <property type="component" value="Unassembled WGS sequence"/>
</dbReference>
<feature type="domain" description="ShKT" evidence="3">
    <location>
        <begin position="57"/>
        <end position="92"/>
    </location>
</feature>
<feature type="domain" description="ShKT" evidence="3">
    <location>
        <begin position="96"/>
        <end position="133"/>
    </location>
</feature>
<keyword evidence="2" id="KW-0732">Signal</keyword>
<dbReference type="EMBL" id="JARK01000438">
    <property type="protein sequence ID" value="EYC36990.1"/>
    <property type="molecule type" value="Genomic_DNA"/>
</dbReference>
<dbReference type="InterPro" id="IPR003582">
    <property type="entry name" value="ShKT_dom"/>
</dbReference>
<dbReference type="Pfam" id="PF01549">
    <property type="entry name" value="ShK"/>
    <property type="match status" value="2"/>
</dbReference>
<evidence type="ECO:0000256" key="1">
    <source>
        <dbReference type="PROSITE-ProRule" id="PRU01005"/>
    </source>
</evidence>
<protein>
    <recommendedName>
        <fullName evidence="3">ShKT domain-containing protein</fullName>
    </recommendedName>
</protein>
<evidence type="ECO:0000313" key="5">
    <source>
        <dbReference type="Proteomes" id="UP000024635"/>
    </source>
</evidence>
<organism evidence="4 5">
    <name type="scientific">Ancylostoma ceylanicum</name>
    <dbReference type="NCBI Taxonomy" id="53326"/>
    <lineage>
        <taxon>Eukaryota</taxon>
        <taxon>Metazoa</taxon>
        <taxon>Ecdysozoa</taxon>
        <taxon>Nematoda</taxon>
        <taxon>Chromadorea</taxon>
        <taxon>Rhabditida</taxon>
        <taxon>Rhabditina</taxon>
        <taxon>Rhabditomorpha</taxon>
        <taxon>Strongyloidea</taxon>
        <taxon>Ancylostomatidae</taxon>
        <taxon>Ancylostomatinae</taxon>
        <taxon>Ancylostoma</taxon>
    </lineage>
</organism>
<accession>A0A016WBJ2</accession>
<keyword evidence="5" id="KW-1185">Reference proteome</keyword>
<dbReference type="OrthoDB" id="5868598at2759"/>